<dbReference type="PANTHER" id="PTHR28096">
    <property type="entry name" value="PROTEIN FAF1"/>
    <property type="match status" value="1"/>
</dbReference>
<protein>
    <submittedName>
        <fullName evidence="2">Uncharacterized protein</fullName>
    </submittedName>
</protein>
<accession>A0A0D2GHC5</accession>
<proteinExistence type="predicted"/>
<dbReference type="InterPro" id="IPR053030">
    <property type="entry name" value="Ribosomal_biogenesis_FAF1-like"/>
</dbReference>
<feature type="compositionally biased region" description="Acidic residues" evidence="1">
    <location>
        <begin position="62"/>
        <end position="87"/>
    </location>
</feature>
<feature type="region of interest" description="Disordered" evidence="1">
    <location>
        <begin position="1"/>
        <end position="148"/>
    </location>
</feature>
<dbReference type="EMBL" id="KN846957">
    <property type="protein sequence ID" value="KIW71664.1"/>
    <property type="molecule type" value="Genomic_DNA"/>
</dbReference>
<feature type="compositionally biased region" description="Basic residues" evidence="1">
    <location>
        <begin position="280"/>
        <end position="289"/>
    </location>
</feature>
<dbReference type="AlphaFoldDB" id="A0A0D2GHC5"/>
<dbReference type="HOGENOM" id="CLU_054969_0_0_1"/>
<feature type="region of interest" description="Disordered" evidence="1">
    <location>
        <begin position="267"/>
        <end position="289"/>
    </location>
</feature>
<dbReference type="GO" id="GO:0000462">
    <property type="term" value="P:maturation of SSU-rRNA from tricistronic rRNA transcript (SSU-rRNA, 5.8S rRNA, LSU-rRNA)"/>
    <property type="evidence" value="ECO:0007669"/>
    <property type="project" value="TreeGrafter"/>
</dbReference>
<evidence type="ECO:0000256" key="1">
    <source>
        <dbReference type="SAM" id="MobiDB-lite"/>
    </source>
</evidence>
<dbReference type="PANTHER" id="PTHR28096:SF1">
    <property type="entry name" value="PROTEIN FAF1"/>
    <property type="match status" value="1"/>
</dbReference>
<reference evidence="2 3" key="1">
    <citation type="submission" date="2015-01" db="EMBL/GenBank/DDBJ databases">
        <title>The Genome Sequence of Capronia semiimmersa CBS27337.</title>
        <authorList>
            <consortium name="The Broad Institute Genomics Platform"/>
            <person name="Cuomo C."/>
            <person name="de Hoog S."/>
            <person name="Gorbushina A."/>
            <person name="Stielow B."/>
            <person name="Teixiera M."/>
            <person name="Abouelleil A."/>
            <person name="Chapman S.B."/>
            <person name="Priest M."/>
            <person name="Young S.K."/>
            <person name="Wortman J."/>
            <person name="Nusbaum C."/>
            <person name="Birren B."/>
        </authorList>
    </citation>
    <scope>NUCLEOTIDE SEQUENCE [LARGE SCALE GENOMIC DNA]</scope>
    <source>
        <strain evidence="2 3">CBS 27337</strain>
    </source>
</reference>
<dbReference type="InterPro" id="IPR027973">
    <property type="entry name" value="FSAF1-like"/>
</dbReference>
<organism evidence="2 3">
    <name type="scientific">Phialophora macrospora</name>
    <dbReference type="NCBI Taxonomy" id="1851006"/>
    <lineage>
        <taxon>Eukaryota</taxon>
        <taxon>Fungi</taxon>
        <taxon>Dikarya</taxon>
        <taxon>Ascomycota</taxon>
        <taxon>Pezizomycotina</taxon>
        <taxon>Eurotiomycetes</taxon>
        <taxon>Chaetothyriomycetidae</taxon>
        <taxon>Chaetothyriales</taxon>
        <taxon>Herpotrichiellaceae</taxon>
        <taxon>Phialophora</taxon>
    </lineage>
</organism>
<evidence type="ECO:0000313" key="2">
    <source>
        <dbReference type="EMBL" id="KIW71664.1"/>
    </source>
</evidence>
<gene>
    <name evidence="2" type="ORF">PV04_03803</name>
</gene>
<evidence type="ECO:0000313" key="3">
    <source>
        <dbReference type="Proteomes" id="UP000054266"/>
    </source>
</evidence>
<sequence>MLGKRKRQTATASRRILRIDDETPPVETASASPHDVFRKHFESIFEPLPESRNVTSPSPSLDDADEANEPSDEPSEWEGLSESEPGPEQENATIQIVEHRAEIEAADDSELQRKQHKAFMSSRPPKEVERVAMTQSAREASEEDASEALNLKHDLDLQRLLKESHLLEQAKASSTLGSHRHKAVDMRMQSLGSKGSMFHQEKMPLAHRKGILAKAAARESSRRKEASENGIILEKAVGKSRTKELRRERAVDVPVVGKFRGGTLRLSKRDVLDIQGPGRSRSRGKPRRP</sequence>
<dbReference type="Pfam" id="PF15375">
    <property type="entry name" value="FSAF1"/>
    <property type="match status" value="1"/>
</dbReference>
<dbReference type="GO" id="GO:0005730">
    <property type="term" value="C:nucleolus"/>
    <property type="evidence" value="ECO:0007669"/>
    <property type="project" value="TreeGrafter"/>
</dbReference>
<dbReference type="STRING" id="5601.A0A0D2GHC5"/>
<dbReference type="Proteomes" id="UP000054266">
    <property type="component" value="Unassembled WGS sequence"/>
</dbReference>
<keyword evidence="3" id="KW-1185">Reference proteome</keyword>
<name>A0A0D2GHC5_9EURO</name>